<feature type="transmembrane region" description="Helical" evidence="7">
    <location>
        <begin position="81"/>
        <end position="110"/>
    </location>
</feature>
<keyword evidence="5 7" id="KW-1133">Transmembrane helix</keyword>
<dbReference type="Gene3D" id="1.20.1250.20">
    <property type="entry name" value="MFS general substrate transporter like domains"/>
    <property type="match status" value="2"/>
</dbReference>
<keyword evidence="4 7" id="KW-0812">Transmembrane</keyword>
<evidence type="ECO:0000256" key="1">
    <source>
        <dbReference type="ARBA" id="ARBA00004651"/>
    </source>
</evidence>
<accession>A0A852YQ20</accession>
<evidence type="ECO:0000313" key="9">
    <source>
        <dbReference type="Proteomes" id="UP000548304"/>
    </source>
</evidence>
<dbReference type="PANTHER" id="PTHR23513">
    <property type="entry name" value="INTEGRAL MEMBRANE EFFLUX PROTEIN-RELATED"/>
    <property type="match status" value="1"/>
</dbReference>
<evidence type="ECO:0000256" key="5">
    <source>
        <dbReference type="ARBA" id="ARBA00022989"/>
    </source>
</evidence>
<feature type="transmembrane region" description="Helical" evidence="7">
    <location>
        <begin position="322"/>
        <end position="342"/>
    </location>
</feature>
<organism evidence="8 9">
    <name type="scientific">Actinopolyspora biskrensis</name>
    <dbReference type="NCBI Taxonomy" id="1470178"/>
    <lineage>
        <taxon>Bacteria</taxon>
        <taxon>Bacillati</taxon>
        <taxon>Actinomycetota</taxon>
        <taxon>Actinomycetes</taxon>
        <taxon>Actinopolysporales</taxon>
        <taxon>Actinopolysporaceae</taxon>
        <taxon>Actinopolyspora</taxon>
    </lineage>
</organism>
<keyword evidence="2" id="KW-0813">Transport</keyword>
<name>A0A852YQ20_9ACTN</name>
<evidence type="ECO:0000256" key="2">
    <source>
        <dbReference type="ARBA" id="ARBA00022448"/>
    </source>
</evidence>
<feature type="transmembrane region" description="Helical" evidence="7">
    <location>
        <begin position="296"/>
        <end position="316"/>
    </location>
</feature>
<dbReference type="InterPro" id="IPR010290">
    <property type="entry name" value="TM_effector"/>
</dbReference>
<evidence type="ECO:0000256" key="3">
    <source>
        <dbReference type="ARBA" id="ARBA00022475"/>
    </source>
</evidence>
<feature type="transmembrane region" description="Helical" evidence="7">
    <location>
        <begin position="354"/>
        <end position="376"/>
    </location>
</feature>
<dbReference type="CDD" id="cd06173">
    <property type="entry name" value="MFS_MefA_like"/>
    <property type="match status" value="1"/>
</dbReference>
<dbReference type="Proteomes" id="UP000548304">
    <property type="component" value="Unassembled WGS sequence"/>
</dbReference>
<comment type="subcellular location">
    <subcellularLocation>
        <location evidence="1">Cell membrane</location>
        <topology evidence="1">Multi-pass membrane protein</topology>
    </subcellularLocation>
</comment>
<protein>
    <submittedName>
        <fullName evidence="8">MFS family permease</fullName>
    </submittedName>
</protein>
<feature type="transmembrane region" description="Helical" evidence="7">
    <location>
        <begin position="174"/>
        <end position="194"/>
    </location>
</feature>
<dbReference type="AlphaFoldDB" id="A0A852YQ20"/>
<dbReference type="InterPro" id="IPR036259">
    <property type="entry name" value="MFS_trans_sf"/>
</dbReference>
<feature type="transmembrane region" description="Helical" evidence="7">
    <location>
        <begin position="20"/>
        <end position="42"/>
    </location>
</feature>
<evidence type="ECO:0000256" key="4">
    <source>
        <dbReference type="ARBA" id="ARBA00022692"/>
    </source>
</evidence>
<keyword evidence="6 7" id="KW-0472">Membrane</keyword>
<feature type="transmembrane region" description="Helical" evidence="7">
    <location>
        <begin position="382"/>
        <end position="401"/>
    </location>
</feature>
<dbReference type="EMBL" id="JACBYW010000001">
    <property type="protein sequence ID" value="NYH77364.1"/>
    <property type="molecule type" value="Genomic_DNA"/>
</dbReference>
<feature type="transmembrane region" description="Helical" evidence="7">
    <location>
        <begin position="116"/>
        <end position="136"/>
    </location>
</feature>
<keyword evidence="3" id="KW-1003">Cell membrane</keyword>
<feature type="transmembrane region" description="Helical" evidence="7">
    <location>
        <begin position="269"/>
        <end position="289"/>
    </location>
</feature>
<proteinExistence type="predicted"/>
<dbReference type="SUPFAM" id="SSF103473">
    <property type="entry name" value="MFS general substrate transporter"/>
    <property type="match status" value="1"/>
</dbReference>
<feature type="transmembrane region" description="Helical" evidence="7">
    <location>
        <begin position="148"/>
        <end position="168"/>
    </location>
</feature>
<gene>
    <name evidence="8" type="ORF">FHR84_000678</name>
</gene>
<dbReference type="Pfam" id="PF05977">
    <property type="entry name" value="MFS_3"/>
    <property type="match status" value="1"/>
</dbReference>
<evidence type="ECO:0000313" key="8">
    <source>
        <dbReference type="EMBL" id="NYH77364.1"/>
    </source>
</evidence>
<sequence length="414" mass="43892">MSRSIGSGLAALSVSAYRRYIVCILVSFLGNLAHLVAATWLLLEITGNPASVPALFLVSAVPGVVLAPVVGRIVERYDQRLVLLVLDIVQAGLVLAIPLTSALGVLGAWQLYVQEFAIAFCGTVFFSATLSFVRNIVPPELLLSANSVTAFVYQLGNTLGALVGGLVVSIWSPYAAMVMNATTFALSALGILSIGGRRFRQPRRTSTPVLGPGLRKELVSTLRFMGRSAGLRDAAVLFLALTGAQRFLIGQVAPFVEGELGASSLEYGLIQGALAAGALVGGVLIPVLASRLPRKLLIQGAVPFAGAAIVVFSQSQTSAQSAVSYLLVGVVLQFWAYYQTLIQHELDPLTEGRNYAILGATQAASHFLVFLVGTVLTTLLSIRLVYLVFAVILVVATVPSARKLTRYHERTNTP</sequence>
<dbReference type="GO" id="GO:0005886">
    <property type="term" value="C:plasma membrane"/>
    <property type="evidence" value="ECO:0007669"/>
    <property type="project" value="UniProtKB-SubCell"/>
</dbReference>
<dbReference type="PANTHER" id="PTHR23513:SF6">
    <property type="entry name" value="MAJOR FACILITATOR SUPERFAMILY ASSOCIATED DOMAIN-CONTAINING PROTEIN"/>
    <property type="match status" value="1"/>
</dbReference>
<keyword evidence="9" id="KW-1185">Reference proteome</keyword>
<evidence type="ECO:0000256" key="6">
    <source>
        <dbReference type="ARBA" id="ARBA00023136"/>
    </source>
</evidence>
<reference evidence="8 9" key="1">
    <citation type="submission" date="2020-07" db="EMBL/GenBank/DDBJ databases">
        <title>Genomic Encyclopedia of Type Strains, Phase III (KMG-III): the genomes of soil and plant-associated and newly described type strains.</title>
        <authorList>
            <person name="Whitman W."/>
        </authorList>
    </citation>
    <scope>NUCLEOTIDE SEQUENCE [LARGE SCALE GENOMIC DNA]</scope>
    <source>
        <strain evidence="8 9">CECT 8576</strain>
    </source>
</reference>
<feature type="transmembrane region" description="Helical" evidence="7">
    <location>
        <begin position="230"/>
        <end position="249"/>
    </location>
</feature>
<comment type="caution">
    <text evidence="8">The sequence shown here is derived from an EMBL/GenBank/DDBJ whole genome shotgun (WGS) entry which is preliminary data.</text>
</comment>
<evidence type="ECO:0000256" key="7">
    <source>
        <dbReference type="SAM" id="Phobius"/>
    </source>
</evidence>
<dbReference type="RefSeq" id="WP_179533910.1">
    <property type="nucleotide sequence ID" value="NZ_JACBYW010000001.1"/>
</dbReference>
<feature type="transmembrane region" description="Helical" evidence="7">
    <location>
        <begin position="54"/>
        <end position="74"/>
    </location>
</feature>